<feature type="transmembrane region" description="Helical" evidence="9">
    <location>
        <begin position="6"/>
        <end position="25"/>
    </location>
</feature>
<dbReference type="RefSeq" id="WP_039663266.1">
    <property type="nucleotide sequence ID" value="NZ_CP007772.1"/>
</dbReference>
<dbReference type="FunFam" id="3.30.2010.10:FF:000010">
    <property type="entry name" value="M48 family peptidase"/>
    <property type="match status" value="1"/>
</dbReference>
<evidence type="ECO:0000256" key="4">
    <source>
        <dbReference type="ARBA" id="ARBA00022833"/>
    </source>
</evidence>
<keyword evidence="5 8" id="KW-0482">Metalloprotease</keyword>
<feature type="binding site" evidence="7">
    <location>
        <position position="340"/>
    </location>
    <ligand>
        <name>Zn(2+)</name>
        <dbReference type="ChEBI" id="CHEBI:29105"/>
        <note>catalytic</note>
    </ligand>
</feature>
<evidence type="ECO:0000259" key="10">
    <source>
        <dbReference type="Pfam" id="PF01435"/>
    </source>
</evidence>
<dbReference type="Pfam" id="PF16491">
    <property type="entry name" value="Peptidase_M48_N"/>
    <property type="match status" value="1"/>
</dbReference>
<evidence type="ECO:0000256" key="2">
    <source>
        <dbReference type="ARBA" id="ARBA00022723"/>
    </source>
</evidence>
<dbReference type="GO" id="GO:0004222">
    <property type="term" value="F:metalloendopeptidase activity"/>
    <property type="evidence" value="ECO:0007669"/>
    <property type="project" value="InterPro"/>
</dbReference>
<feature type="transmembrane region" description="Helical" evidence="9">
    <location>
        <begin position="275"/>
        <end position="296"/>
    </location>
</feature>
<evidence type="ECO:0000259" key="11">
    <source>
        <dbReference type="Pfam" id="PF16491"/>
    </source>
</evidence>
<keyword evidence="3 8" id="KW-0378">Hydrolase</keyword>
<accession>A0A0A8HC39</accession>
<keyword evidence="2 7" id="KW-0479">Metal-binding</keyword>
<dbReference type="CDD" id="cd07343">
    <property type="entry name" value="M48A_Zmpste24p_like"/>
    <property type="match status" value="1"/>
</dbReference>
<organism evidence="12 13">
    <name type="scientific">Campylobacter subantarcticus LMG 24374</name>
    <dbReference type="NCBI Taxonomy" id="1388751"/>
    <lineage>
        <taxon>Bacteria</taxon>
        <taxon>Pseudomonadati</taxon>
        <taxon>Campylobacterota</taxon>
        <taxon>Epsilonproteobacteria</taxon>
        <taxon>Campylobacterales</taxon>
        <taxon>Campylobacteraceae</taxon>
        <taxon>Campylobacter</taxon>
    </lineage>
</organism>
<dbReference type="Gene3D" id="3.30.2010.10">
    <property type="entry name" value="Metalloproteases ('zincins'), catalytic domain"/>
    <property type="match status" value="1"/>
</dbReference>
<dbReference type="GO" id="GO:0046872">
    <property type="term" value="F:metal ion binding"/>
    <property type="evidence" value="ECO:0007669"/>
    <property type="project" value="UniProtKB-KW"/>
</dbReference>
<dbReference type="AlphaFoldDB" id="A0A0A8HC39"/>
<feature type="active site" evidence="6">
    <location>
        <position position="266"/>
    </location>
</feature>
<evidence type="ECO:0000256" key="7">
    <source>
        <dbReference type="PIRSR" id="PIRSR627057-2"/>
    </source>
</evidence>
<evidence type="ECO:0000256" key="1">
    <source>
        <dbReference type="ARBA" id="ARBA00022670"/>
    </source>
</evidence>
<dbReference type="OrthoDB" id="9781930at2"/>
<comment type="similarity">
    <text evidence="8">Belongs to the peptidase M48 family.</text>
</comment>
<feature type="binding site" evidence="7">
    <location>
        <position position="269"/>
    </location>
    <ligand>
        <name>Zn(2+)</name>
        <dbReference type="ChEBI" id="CHEBI:29105"/>
        <note>catalytic</note>
    </ligand>
</feature>
<dbReference type="InterPro" id="IPR001915">
    <property type="entry name" value="Peptidase_M48"/>
</dbReference>
<name>A0A0A8HC39_9BACT</name>
<feature type="transmembrane region" description="Helical" evidence="9">
    <location>
        <begin position="161"/>
        <end position="185"/>
    </location>
</feature>
<evidence type="ECO:0000256" key="6">
    <source>
        <dbReference type="PIRSR" id="PIRSR627057-1"/>
    </source>
</evidence>
<evidence type="ECO:0000256" key="3">
    <source>
        <dbReference type="ARBA" id="ARBA00022801"/>
    </source>
</evidence>
<dbReference type="PANTHER" id="PTHR10120">
    <property type="entry name" value="CAAX PRENYL PROTEASE 1"/>
    <property type="match status" value="1"/>
</dbReference>
<evidence type="ECO:0000313" key="12">
    <source>
        <dbReference type="EMBL" id="AJC90464.1"/>
    </source>
</evidence>
<dbReference type="Proteomes" id="UP000031135">
    <property type="component" value="Chromosome"/>
</dbReference>
<dbReference type="InterPro" id="IPR036259">
    <property type="entry name" value="MFS_trans_sf"/>
</dbReference>
<evidence type="ECO:0000256" key="9">
    <source>
        <dbReference type="SAM" id="Phobius"/>
    </source>
</evidence>
<dbReference type="EMBL" id="CP007772">
    <property type="protein sequence ID" value="AJC90464.1"/>
    <property type="molecule type" value="Genomic_DNA"/>
</dbReference>
<dbReference type="Pfam" id="PF01435">
    <property type="entry name" value="Peptidase_M48"/>
    <property type="match status" value="1"/>
</dbReference>
<feature type="transmembrane region" description="Helical" evidence="9">
    <location>
        <begin position="308"/>
        <end position="332"/>
    </location>
</feature>
<feature type="transmembrane region" description="Helical" evidence="9">
    <location>
        <begin position="135"/>
        <end position="155"/>
    </location>
</feature>
<dbReference type="InterPro" id="IPR027057">
    <property type="entry name" value="CAXX_Prtase_1"/>
</dbReference>
<feature type="transmembrane region" description="Helical" evidence="9">
    <location>
        <begin position="92"/>
        <end position="114"/>
    </location>
</feature>
<dbReference type="KEGG" id="csm:CSUB8521_0607"/>
<feature type="transmembrane region" description="Helical" evidence="9">
    <location>
        <begin position="60"/>
        <end position="77"/>
    </location>
</feature>
<dbReference type="InterPro" id="IPR032456">
    <property type="entry name" value="Peptidase_M48_N"/>
</dbReference>
<sequence length="395" mass="45797">MILIMILCIYTAFLIFISYMQIAFLKKEREKQAIILNEHDYKNAADIAIENEKYKIFSNLYNLMINISWITFGFLYLKEFFIKENSTLENTLFLLAFLLIISILNLPLSYYESFIKDKKHGFSNMTLTLFIKDSIKSLVLMLIFGFLIIYTLVFCFEFFSIYWWVVAFALSFIIILIINLIYPTLIAPIFNKMKKLEDENLLEKITNLMQKCGFSTNGIYVIDASKRDKRLNAYFGGLFKSKRVVLFDTLLNALKEKELIAVLGHELGHFVHKDLLKILFASALMLFALFFIFAHLPSFFYTESHLDGVSAGVFALLLIFGNIFTFIISPVLNKMSQKNEFNADLHGAKLSSKEDMKDALIALAKENKAFIKTSKIYTFFHLSHPCIYDRIKALQ</sequence>
<protein>
    <submittedName>
        <fullName evidence="12">Peptidase, M48 family</fullName>
    </submittedName>
</protein>
<feature type="domain" description="CAAX prenyl protease 1 N-terminal" evidence="11">
    <location>
        <begin position="30"/>
        <end position="192"/>
    </location>
</feature>
<keyword evidence="9" id="KW-0812">Transmembrane</keyword>
<comment type="cofactor">
    <cofactor evidence="7 8">
        <name>Zn(2+)</name>
        <dbReference type="ChEBI" id="CHEBI:29105"/>
    </cofactor>
    <text evidence="7 8">Binds 1 zinc ion per subunit.</text>
</comment>
<gene>
    <name evidence="12" type="ORF">CSUB8521_0607</name>
</gene>
<feature type="binding site" evidence="7">
    <location>
        <position position="265"/>
    </location>
    <ligand>
        <name>Zn(2+)</name>
        <dbReference type="ChEBI" id="CHEBI:29105"/>
        <note>catalytic</note>
    </ligand>
</feature>
<evidence type="ECO:0000313" key="13">
    <source>
        <dbReference type="Proteomes" id="UP000031135"/>
    </source>
</evidence>
<dbReference type="HOGENOM" id="CLU_025947_1_0_7"/>
<keyword evidence="9" id="KW-0472">Membrane</keyword>
<keyword evidence="1 8" id="KW-0645">Protease</keyword>
<evidence type="ECO:0000256" key="5">
    <source>
        <dbReference type="ARBA" id="ARBA00023049"/>
    </source>
</evidence>
<feature type="active site" description="Proton donor" evidence="6">
    <location>
        <position position="344"/>
    </location>
</feature>
<dbReference type="GO" id="GO:0071586">
    <property type="term" value="P:CAAX-box protein processing"/>
    <property type="evidence" value="ECO:0007669"/>
    <property type="project" value="InterPro"/>
</dbReference>
<evidence type="ECO:0000256" key="8">
    <source>
        <dbReference type="RuleBase" id="RU003983"/>
    </source>
</evidence>
<proteinExistence type="inferred from homology"/>
<keyword evidence="4 7" id="KW-0862">Zinc</keyword>
<feature type="domain" description="Peptidase M48" evidence="10">
    <location>
        <begin position="196"/>
        <end position="395"/>
    </location>
</feature>
<reference evidence="12 13" key="1">
    <citation type="journal article" date="2014" name="Genome Biol. Evol.">
        <title>Comparative Genomics of the Campylobacter lari Group.</title>
        <authorList>
            <person name="Miller W.G."/>
            <person name="Yee E."/>
            <person name="Chapman M.H."/>
            <person name="Smith T.P."/>
            <person name="Bono J.L."/>
            <person name="Huynh S."/>
            <person name="Parker C.T."/>
            <person name="Vandamme P."/>
            <person name="Luong K."/>
            <person name="Korlach J."/>
        </authorList>
    </citation>
    <scope>NUCLEOTIDE SEQUENCE [LARGE SCALE GENOMIC DNA]</scope>
    <source>
        <strain evidence="12 13">LMG 24374</strain>
    </source>
</reference>
<dbReference type="SUPFAM" id="SSF103473">
    <property type="entry name" value="MFS general substrate transporter"/>
    <property type="match status" value="1"/>
</dbReference>
<keyword evidence="9" id="KW-1133">Transmembrane helix</keyword>